<evidence type="ECO:0000313" key="2">
    <source>
        <dbReference type="Proteomes" id="UP001151760"/>
    </source>
</evidence>
<dbReference type="Proteomes" id="UP001151760">
    <property type="component" value="Unassembled WGS sequence"/>
</dbReference>
<accession>A0ABQ5H9C9</accession>
<dbReference type="EMBL" id="BQNB010019318">
    <property type="protein sequence ID" value="GJT84029.1"/>
    <property type="molecule type" value="Genomic_DNA"/>
</dbReference>
<sequence>MSPYDSSHTHSAVFQDLPGSRHAMVTENIYKPHIAKVPFSKDAMWNSSIKFTENDPNQGVNGINNMQILMDSGQTLHPGLKVLPLSMQQVAKENGSTLPQAGLFIIHYPSFYLDSASKDSNEGGDLSKDTEDVSSLFGSDIGGLTALL</sequence>
<keyword evidence="2" id="KW-1185">Reference proteome</keyword>
<protein>
    <submittedName>
        <fullName evidence="1">Uncharacterized protein</fullName>
    </submittedName>
</protein>
<evidence type="ECO:0000313" key="1">
    <source>
        <dbReference type="EMBL" id="GJT84029.1"/>
    </source>
</evidence>
<reference evidence="1" key="2">
    <citation type="submission" date="2022-01" db="EMBL/GenBank/DDBJ databases">
        <authorList>
            <person name="Yamashiro T."/>
            <person name="Shiraishi A."/>
            <person name="Satake H."/>
            <person name="Nakayama K."/>
        </authorList>
    </citation>
    <scope>NUCLEOTIDE SEQUENCE</scope>
</reference>
<name>A0ABQ5H9C9_9ASTR</name>
<proteinExistence type="predicted"/>
<organism evidence="1 2">
    <name type="scientific">Tanacetum coccineum</name>
    <dbReference type="NCBI Taxonomy" id="301880"/>
    <lineage>
        <taxon>Eukaryota</taxon>
        <taxon>Viridiplantae</taxon>
        <taxon>Streptophyta</taxon>
        <taxon>Embryophyta</taxon>
        <taxon>Tracheophyta</taxon>
        <taxon>Spermatophyta</taxon>
        <taxon>Magnoliopsida</taxon>
        <taxon>eudicotyledons</taxon>
        <taxon>Gunneridae</taxon>
        <taxon>Pentapetalae</taxon>
        <taxon>asterids</taxon>
        <taxon>campanulids</taxon>
        <taxon>Asterales</taxon>
        <taxon>Asteraceae</taxon>
        <taxon>Asteroideae</taxon>
        <taxon>Anthemideae</taxon>
        <taxon>Anthemidinae</taxon>
        <taxon>Tanacetum</taxon>
    </lineage>
</organism>
<reference evidence="1" key="1">
    <citation type="journal article" date="2022" name="Int. J. Mol. Sci.">
        <title>Draft Genome of Tanacetum Coccineum: Genomic Comparison of Closely Related Tanacetum-Family Plants.</title>
        <authorList>
            <person name="Yamashiro T."/>
            <person name="Shiraishi A."/>
            <person name="Nakayama K."/>
            <person name="Satake H."/>
        </authorList>
    </citation>
    <scope>NUCLEOTIDE SEQUENCE</scope>
</reference>
<comment type="caution">
    <text evidence="1">The sequence shown here is derived from an EMBL/GenBank/DDBJ whole genome shotgun (WGS) entry which is preliminary data.</text>
</comment>
<gene>
    <name evidence="1" type="ORF">Tco_1058371</name>
</gene>